<comment type="caution">
    <text evidence="2">The sequence shown here is derived from an EMBL/GenBank/DDBJ whole genome shotgun (WGS) entry which is preliminary data.</text>
</comment>
<feature type="region of interest" description="Disordered" evidence="1">
    <location>
        <begin position="1"/>
        <end position="161"/>
    </location>
</feature>
<feature type="compositionally biased region" description="Basic residues" evidence="1">
    <location>
        <begin position="375"/>
        <end position="389"/>
    </location>
</feature>
<feature type="compositionally biased region" description="Basic and acidic residues" evidence="1">
    <location>
        <begin position="50"/>
        <end position="62"/>
    </location>
</feature>
<gene>
    <name evidence="2" type="ORF">FRX48_08861</name>
</gene>
<evidence type="ECO:0000313" key="2">
    <source>
        <dbReference type="EMBL" id="KAA6407313.1"/>
    </source>
</evidence>
<accession>A0A5M8PE14</accession>
<feature type="compositionally biased region" description="Basic and acidic residues" evidence="1">
    <location>
        <begin position="100"/>
        <end position="111"/>
    </location>
</feature>
<dbReference type="OrthoDB" id="5022336at2759"/>
<dbReference type="AlphaFoldDB" id="A0A5M8PE14"/>
<name>A0A5M8PE14_9LECA</name>
<evidence type="ECO:0008006" key="4">
    <source>
        <dbReference type="Google" id="ProtNLM"/>
    </source>
</evidence>
<reference evidence="2 3" key="1">
    <citation type="submission" date="2019-09" db="EMBL/GenBank/DDBJ databases">
        <title>The hologenome of the rock-dwelling lichen Lasallia pustulata.</title>
        <authorList>
            <person name="Greshake Tzovaras B."/>
            <person name="Segers F."/>
            <person name="Bicker A."/>
            <person name="Dal Grande F."/>
            <person name="Otte J."/>
            <person name="Hankeln T."/>
            <person name="Schmitt I."/>
            <person name="Ebersberger I."/>
        </authorList>
    </citation>
    <scope>NUCLEOTIDE SEQUENCE [LARGE SCALE GENOMIC DNA]</scope>
    <source>
        <strain evidence="2">A1-1</strain>
    </source>
</reference>
<feature type="compositionally biased region" description="Basic and acidic residues" evidence="1">
    <location>
        <begin position="70"/>
        <end position="81"/>
    </location>
</feature>
<dbReference type="EMBL" id="VXIT01000018">
    <property type="protein sequence ID" value="KAA6407313.1"/>
    <property type="molecule type" value="Genomic_DNA"/>
</dbReference>
<sequence>MSQSRRQARAADEPEPPTSQQAADEPELPTSQQAADEPEPPTSQSRRRARAADEPTSRRRANEPPTSQRAADEPTSRRRDNVPPTSQRAERAPNGNRAGTKREPIGHRTGTERAPNVHRTGTERAPNGHQTAGTKRAPINPPTQRPNEEQSAFDQRTEEWEEKQESACAAIKSRLGYNGRELVKNKTQVLDILVEIKKNFRPSGSAAFQDLVQRFDALTLQGCGSVLDFAEQLRTLYNKLAELGDGCQIPSPFLVNKFISGLGPDYDVFNTAFFQTRSLISTAADADLGIQAVTAVALDDIIMTANLEEQKQKSRDDTKAFLSSQTNVITTKYAVNPANAKEHLRPVSYCNHCNIIGHFDEKCFVLHPEIKKRPSKKFKAKKDKGRKRPAAKESDSPAGMMVFSGDEISETLDLESQGLWPARMGMALLPSWLY</sequence>
<feature type="region of interest" description="Disordered" evidence="1">
    <location>
        <begin position="375"/>
        <end position="401"/>
    </location>
</feature>
<protein>
    <recommendedName>
        <fullName evidence="4">Zinc finger, CCHC-type</fullName>
    </recommendedName>
</protein>
<dbReference type="Proteomes" id="UP000324767">
    <property type="component" value="Unassembled WGS sequence"/>
</dbReference>
<dbReference type="Pfam" id="PF14223">
    <property type="entry name" value="Retrotran_gag_2"/>
    <property type="match status" value="1"/>
</dbReference>
<proteinExistence type="predicted"/>
<evidence type="ECO:0000256" key="1">
    <source>
        <dbReference type="SAM" id="MobiDB-lite"/>
    </source>
</evidence>
<evidence type="ECO:0000313" key="3">
    <source>
        <dbReference type="Proteomes" id="UP000324767"/>
    </source>
</evidence>
<organism evidence="2 3">
    <name type="scientific">Lasallia pustulata</name>
    <dbReference type="NCBI Taxonomy" id="136370"/>
    <lineage>
        <taxon>Eukaryota</taxon>
        <taxon>Fungi</taxon>
        <taxon>Dikarya</taxon>
        <taxon>Ascomycota</taxon>
        <taxon>Pezizomycotina</taxon>
        <taxon>Lecanoromycetes</taxon>
        <taxon>OSLEUM clade</taxon>
        <taxon>Umbilicariomycetidae</taxon>
        <taxon>Umbilicariales</taxon>
        <taxon>Umbilicariaceae</taxon>
        <taxon>Lasallia</taxon>
    </lineage>
</organism>